<keyword evidence="5 11" id="KW-0479">Metal-binding</keyword>
<keyword evidence="16" id="KW-1185">Reference proteome</keyword>
<evidence type="ECO:0000256" key="6">
    <source>
        <dbReference type="ARBA" id="ARBA00022741"/>
    </source>
</evidence>
<comment type="cofactor">
    <cofactor evidence="1 11">
        <name>Mg(2+)</name>
        <dbReference type="ChEBI" id="CHEBI:18420"/>
    </cofactor>
</comment>
<evidence type="ECO:0000256" key="7">
    <source>
        <dbReference type="ARBA" id="ARBA00022800"/>
    </source>
</evidence>
<evidence type="ECO:0000259" key="14">
    <source>
        <dbReference type="Pfam" id="PF13735"/>
    </source>
</evidence>
<dbReference type="GO" id="GO:0000049">
    <property type="term" value="F:tRNA binding"/>
    <property type="evidence" value="ECO:0007669"/>
    <property type="project" value="UniProtKB-UniRule"/>
</dbReference>
<organism evidence="15 16">
    <name type="scientific">Sporolactobacillus laevolacticus DSM 442</name>
    <dbReference type="NCBI Taxonomy" id="1395513"/>
    <lineage>
        <taxon>Bacteria</taxon>
        <taxon>Bacillati</taxon>
        <taxon>Bacillota</taxon>
        <taxon>Bacilli</taxon>
        <taxon>Bacillales</taxon>
        <taxon>Sporolactobacillaceae</taxon>
        <taxon>Sporolactobacillus</taxon>
    </lineage>
</organism>
<dbReference type="Gene3D" id="3.30.460.10">
    <property type="entry name" value="Beta Polymerase, domain 2"/>
    <property type="match status" value="1"/>
</dbReference>
<dbReference type="InterPro" id="IPR002646">
    <property type="entry name" value="PolA_pol_head_dom"/>
</dbReference>
<comment type="caution">
    <text evidence="15">The sequence shown here is derived from an EMBL/GenBank/DDBJ whole genome shotgun (WGS) entry which is preliminary data.</text>
</comment>
<dbReference type="InterPro" id="IPR043519">
    <property type="entry name" value="NT_sf"/>
</dbReference>
<dbReference type="STRING" id="1395513.P343_16580"/>
<comment type="catalytic activity">
    <reaction evidence="11">
        <text>a tRNA with a 3' CCA end + 2 CTP + ATP = a tRNA with a 3' CCACCA end + 3 diphosphate</text>
        <dbReference type="Rhea" id="RHEA:76235"/>
        <dbReference type="Rhea" id="RHEA-COMP:10468"/>
        <dbReference type="Rhea" id="RHEA-COMP:18655"/>
        <dbReference type="ChEBI" id="CHEBI:30616"/>
        <dbReference type="ChEBI" id="CHEBI:33019"/>
        <dbReference type="ChEBI" id="CHEBI:37563"/>
        <dbReference type="ChEBI" id="CHEBI:83071"/>
        <dbReference type="ChEBI" id="CHEBI:195187"/>
    </reaction>
</comment>
<gene>
    <name evidence="11" type="primary">cca</name>
    <name evidence="15" type="ORF">P343_16580</name>
</gene>
<dbReference type="OrthoDB" id="9805698at2"/>
<feature type="binding site" evidence="11">
    <location>
        <position position="111"/>
    </location>
    <ligand>
        <name>CTP</name>
        <dbReference type="ChEBI" id="CHEBI:37563"/>
    </ligand>
</feature>
<dbReference type="EMBL" id="AWTC01000021">
    <property type="protein sequence ID" value="EST10538.1"/>
    <property type="molecule type" value="Genomic_DNA"/>
</dbReference>
<dbReference type="EC" id="2.7.7.72" evidence="11"/>
<feature type="binding site" evidence="11">
    <location>
        <position position="163"/>
    </location>
    <ligand>
        <name>ATP</name>
        <dbReference type="ChEBI" id="CHEBI:30616"/>
    </ligand>
</feature>
<reference evidence="15 16" key="1">
    <citation type="journal article" date="2013" name="Genome Announc.">
        <title>Genome Sequence of Sporolactobacillus laevolacticus DSM442, an Efficient Polymer-Grade D-Lactate Producer from Agricultural Waste Cottonseed as a Nitrogen Source.</title>
        <authorList>
            <person name="Wang H."/>
            <person name="Wang L."/>
            <person name="Ju J."/>
            <person name="Yu B."/>
            <person name="Ma Y."/>
        </authorList>
    </citation>
    <scope>NUCLEOTIDE SEQUENCE [LARGE SCALE GENOMIC DNA]</scope>
    <source>
        <strain evidence="15 16">DSM 442</strain>
    </source>
</reference>
<dbReference type="HAMAP" id="MF_01263">
    <property type="entry name" value="CCA_bact_type3"/>
    <property type="match status" value="1"/>
</dbReference>
<feature type="binding site" evidence="11">
    <location>
        <position position="154"/>
    </location>
    <ligand>
        <name>ATP</name>
        <dbReference type="ChEBI" id="CHEBI:30616"/>
    </ligand>
</feature>
<name>V6IU42_9BACL</name>
<feature type="domain" description="Poly A polymerase head" evidence="12">
    <location>
        <begin position="22"/>
        <end position="142"/>
    </location>
</feature>
<dbReference type="Pfam" id="PF12627">
    <property type="entry name" value="PolyA_pol_RNAbd"/>
    <property type="match status" value="1"/>
</dbReference>
<feature type="domain" description="tRNA nucleotidyltransferase/poly(A) polymerase RNA and SrmB- binding" evidence="13">
    <location>
        <begin position="170"/>
        <end position="228"/>
    </location>
</feature>
<proteinExistence type="inferred from homology"/>
<feature type="binding site" evidence="11">
    <location>
        <position position="160"/>
    </location>
    <ligand>
        <name>CTP</name>
        <dbReference type="ChEBI" id="CHEBI:37563"/>
    </ligand>
</feature>
<dbReference type="GO" id="GO:0042245">
    <property type="term" value="P:RNA repair"/>
    <property type="evidence" value="ECO:0007669"/>
    <property type="project" value="UniProtKB-KW"/>
</dbReference>
<evidence type="ECO:0000256" key="8">
    <source>
        <dbReference type="ARBA" id="ARBA00022840"/>
    </source>
</evidence>
<dbReference type="InterPro" id="IPR032810">
    <property type="entry name" value="CCA-adding_enz_C"/>
</dbReference>
<feature type="binding site" evidence="11">
    <location>
        <position position="27"/>
    </location>
    <ligand>
        <name>CTP</name>
        <dbReference type="ChEBI" id="CHEBI:37563"/>
    </ligand>
</feature>
<comment type="subunit">
    <text evidence="11">Homodimer.</text>
</comment>
<dbReference type="NCBIfam" id="NF009814">
    <property type="entry name" value="PRK13299.1"/>
    <property type="match status" value="1"/>
</dbReference>
<dbReference type="CDD" id="cd05398">
    <property type="entry name" value="NT_ClassII-CCAase"/>
    <property type="match status" value="1"/>
</dbReference>
<feature type="binding site" evidence="11">
    <location>
        <position position="30"/>
    </location>
    <ligand>
        <name>CTP</name>
        <dbReference type="ChEBI" id="CHEBI:37563"/>
    </ligand>
</feature>
<feature type="binding site" evidence="11">
    <location>
        <position position="163"/>
    </location>
    <ligand>
        <name>CTP</name>
        <dbReference type="ChEBI" id="CHEBI:37563"/>
    </ligand>
</feature>
<feature type="binding site" evidence="11">
    <location>
        <position position="157"/>
    </location>
    <ligand>
        <name>ATP</name>
        <dbReference type="ChEBI" id="CHEBI:30616"/>
    </ligand>
</feature>
<evidence type="ECO:0000256" key="3">
    <source>
        <dbReference type="ARBA" id="ARBA00022694"/>
    </source>
</evidence>
<dbReference type="RefSeq" id="WP_023511516.1">
    <property type="nucleotide sequence ID" value="NZ_AWTC01000021.1"/>
</dbReference>
<feature type="domain" description="CCA-adding enzyme C-terminal" evidence="14">
    <location>
        <begin position="244"/>
        <end position="393"/>
    </location>
</feature>
<evidence type="ECO:0000256" key="10">
    <source>
        <dbReference type="ARBA" id="ARBA00022884"/>
    </source>
</evidence>
<evidence type="ECO:0000313" key="16">
    <source>
        <dbReference type="Proteomes" id="UP000018296"/>
    </source>
</evidence>
<feature type="binding site" evidence="11">
    <location>
        <position position="154"/>
    </location>
    <ligand>
        <name>CTP</name>
        <dbReference type="ChEBI" id="CHEBI:37563"/>
    </ligand>
</feature>
<dbReference type="SUPFAM" id="SSF81891">
    <property type="entry name" value="Poly A polymerase C-terminal region-like"/>
    <property type="match status" value="1"/>
</dbReference>
<feature type="binding site" evidence="11">
    <location>
        <position position="157"/>
    </location>
    <ligand>
        <name>CTP</name>
        <dbReference type="ChEBI" id="CHEBI:37563"/>
    </ligand>
</feature>
<evidence type="ECO:0000256" key="9">
    <source>
        <dbReference type="ARBA" id="ARBA00022842"/>
    </source>
</evidence>
<feature type="binding site" evidence="11">
    <location>
        <position position="111"/>
    </location>
    <ligand>
        <name>ATP</name>
        <dbReference type="ChEBI" id="CHEBI:30616"/>
    </ligand>
</feature>
<keyword evidence="8 11" id="KW-0067">ATP-binding</keyword>
<comment type="catalytic activity">
    <reaction evidence="11">
        <text>a tRNA precursor + 2 CTP + ATP = a tRNA with a 3' CCA end + 3 diphosphate</text>
        <dbReference type="Rhea" id="RHEA:14433"/>
        <dbReference type="Rhea" id="RHEA-COMP:10465"/>
        <dbReference type="Rhea" id="RHEA-COMP:10468"/>
        <dbReference type="ChEBI" id="CHEBI:30616"/>
        <dbReference type="ChEBI" id="CHEBI:33019"/>
        <dbReference type="ChEBI" id="CHEBI:37563"/>
        <dbReference type="ChEBI" id="CHEBI:74896"/>
        <dbReference type="ChEBI" id="CHEBI:83071"/>
        <dbReference type="EC" id="2.7.7.72"/>
    </reaction>
</comment>
<dbReference type="Pfam" id="PF13735">
    <property type="entry name" value="tRNA_NucTran2_2"/>
    <property type="match status" value="1"/>
</dbReference>
<evidence type="ECO:0000256" key="1">
    <source>
        <dbReference type="ARBA" id="ARBA00001946"/>
    </source>
</evidence>
<dbReference type="PANTHER" id="PTHR46173">
    <property type="entry name" value="CCA TRNA NUCLEOTIDYLTRANSFERASE 1, MITOCHONDRIAL"/>
    <property type="match status" value="1"/>
</dbReference>
<comment type="miscellaneous">
    <text evidence="11">A single active site specifically recognizes both ATP and CTP and is responsible for their addition.</text>
</comment>
<keyword evidence="7 11" id="KW-0692">RNA repair</keyword>
<dbReference type="InterPro" id="IPR032828">
    <property type="entry name" value="PolyA_RNA-bd"/>
</dbReference>
<keyword evidence="6 11" id="KW-0547">Nucleotide-binding</keyword>
<sequence>MNFPFKQAACILDQLISHGFEAYVVGGAVRDYLLDRPIHDIDVATSAHPADVVSLFKRTIPVGVQHGTVAVLFGGKPFEVTTFRSETGYDDFRHPNKVDFVLTLDQDLMRRDFTINALAMDRTGKIIDLFEGRADIAHRQIRTVGRAEERISEDPLRIMRGIRFTSELCFTLGNQERAAFLEKSALLKNISVERVNQEMVRLLAGRGVQEAIGILFETKCIHALPLLENAELHSGLSGVRFSILQSVEERWAAFLIGLGIKNTHEFAKAWKWSRETERKVTRLIELQNVRRLADWTPESVYFAGEDDAKAADRLLAASGVVNEAYLSLLEQQVIELWRSCPIHSRSELAATGNHFLHWSGLKPGPWLAKVISQLEKDIVNGNVENDLEVIESWFKRWQITQKKQS</sequence>
<evidence type="ECO:0000256" key="2">
    <source>
        <dbReference type="ARBA" id="ARBA00022679"/>
    </source>
</evidence>
<dbReference type="InterPro" id="IPR050264">
    <property type="entry name" value="Bact_CCA-adding_enz_type3_sf"/>
</dbReference>
<evidence type="ECO:0000259" key="12">
    <source>
        <dbReference type="Pfam" id="PF01743"/>
    </source>
</evidence>
<evidence type="ECO:0000313" key="15">
    <source>
        <dbReference type="EMBL" id="EST10538.1"/>
    </source>
</evidence>
<dbReference type="GO" id="GO:0005524">
    <property type="term" value="F:ATP binding"/>
    <property type="evidence" value="ECO:0007669"/>
    <property type="project" value="UniProtKB-UniRule"/>
</dbReference>
<dbReference type="SUPFAM" id="SSF81301">
    <property type="entry name" value="Nucleotidyltransferase"/>
    <property type="match status" value="1"/>
</dbReference>
<dbReference type="Gene3D" id="1.10.110.30">
    <property type="match status" value="1"/>
</dbReference>
<dbReference type="PANTHER" id="PTHR46173:SF1">
    <property type="entry name" value="CCA TRNA NUCLEOTIDYLTRANSFERASE 1, MITOCHONDRIAL"/>
    <property type="match status" value="1"/>
</dbReference>
<dbReference type="Gene3D" id="1.10.246.80">
    <property type="match status" value="1"/>
</dbReference>
<dbReference type="InterPro" id="IPR023068">
    <property type="entry name" value="CCA-adding_enz_firmicutes"/>
</dbReference>
<evidence type="ECO:0000256" key="11">
    <source>
        <dbReference type="HAMAP-Rule" id="MF_01263"/>
    </source>
</evidence>
<dbReference type="Proteomes" id="UP000018296">
    <property type="component" value="Unassembled WGS sequence"/>
</dbReference>
<keyword evidence="10 11" id="KW-0694">RNA-binding</keyword>
<feature type="binding site" evidence="11">
    <location>
        <position position="30"/>
    </location>
    <ligand>
        <name>ATP</name>
        <dbReference type="ChEBI" id="CHEBI:30616"/>
    </ligand>
</feature>
<dbReference type="GO" id="GO:0001680">
    <property type="term" value="P:tRNA 3'-terminal CCA addition"/>
    <property type="evidence" value="ECO:0007669"/>
    <property type="project" value="UniProtKB-UniRule"/>
</dbReference>
<dbReference type="eggNOG" id="COG0617">
    <property type="taxonomic scope" value="Bacteria"/>
</dbReference>
<dbReference type="Gene3D" id="1.20.58.560">
    <property type="match status" value="1"/>
</dbReference>
<evidence type="ECO:0000256" key="4">
    <source>
        <dbReference type="ARBA" id="ARBA00022695"/>
    </source>
</evidence>
<keyword evidence="4 11" id="KW-0548">Nucleotidyltransferase</keyword>
<dbReference type="PATRIC" id="fig|1395513.3.peg.3362"/>
<accession>V6IU42</accession>
<dbReference type="GO" id="GO:0160016">
    <property type="term" value="F:CCACCA tRNA nucleotidyltransferase activity"/>
    <property type="evidence" value="ECO:0007669"/>
    <property type="project" value="RHEA"/>
</dbReference>
<feature type="binding site" evidence="11">
    <location>
        <position position="42"/>
    </location>
    <ligand>
        <name>Mg(2+)</name>
        <dbReference type="ChEBI" id="CHEBI:18420"/>
    </ligand>
</feature>
<keyword evidence="9 11" id="KW-0460">Magnesium</keyword>
<feature type="binding site" evidence="11">
    <location>
        <position position="160"/>
    </location>
    <ligand>
        <name>ATP</name>
        <dbReference type="ChEBI" id="CHEBI:30616"/>
    </ligand>
</feature>
<comment type="similarity">
    <text evidence="11">Belongs to the tRNA nucleotidyltransferase/poly(A) polymerase family. Bacterial CCA-adding enzyme type 3 subfamily.</text>
</comment>
<dbReference type="GO" id="GO:0000287">
    <property type="term" value="F:magnesium ion binding"/>
    <property type="evidence" value="ECO:0007669"/>
    <property type="project" value="UniProtKB-UniRule"/>
</dbReference>
<dbReference type="AlphaFoldDB" id="V6IU42"/>
<evidence type="ECO:0000256" key="5">
    <source>
        <dbReference type="ARBA" id="ARBA00022723"/>
    </source>
</evidence>
<feature type="binding site" evidence="11">
    <location>
        <position position="40"/>
    </location>
    <ligand>
        <name>Mg(2+)</name>
        <dbReference type="ChEBI" id="CHEBI:18420"/>
    </ligand>
</feature>
<dbReference type="GO" id="GO:0004810">
    <property type="term" value="F:CCA tRNA nucleotidyltransferase activity"/>
    <property type="evidence" value="ECO:0007669"/>
    <property type="project" value="UniProtKB-UniRule"/>
</dbReference>
<evidence type="ECO:0000259" key="13">
    <source>
        <dbReference type="Pfam" id="PF12627"/>
    </source>
</evidence>
<protein>
    <recommendedName>
        <fullName evidence="11">CCA-adding enzyme</fullName>
        <ecNumber evidence="11">2.7.7.72</ecNumber>
    </recommendedName>
    <alternativeName>
        <fullName evidence="11">CCA tRNA nucleotidyltransferase</fullName>
    </alternativeName>
    <alternativeName>
        <fullName evidence="11">tRNA CCA-pyrophosphorylase</fullName>
    </alternativeName>
    <alternativeName>
        <fullName evidence="11">tRNA adenylyl-/cytidylyl- transferase</fullName>
    </alternativeName>
    <alternativeName>
        <fullName evidence="11">tRNA nucleotidyltransferase</fullName>
    </alternativeName>
    <alternativeName>
        <fullName evidence="11">tRNA-NT</fullName>
    </alternativeName>
</protein>
<dbReference type="Pfam" id="PF01743">
    <property type="entry name" value="PolyA_pol"/>
    <property type="match status" value="1"/>
</dbReference>
<comment type="function">
    <text evidence="11">Catalyzes the addition and repair of the essential 3'-terminal CCA sequence in tRNAs without using a nucleic acid template. Adds these three nucleotides in the order of C, C, and A to the tRNA nucleotide-73, using CTP and ATP as substrates and producing inorganic pyrophosphate. tRNA 3'-terminal CCA addition is required both for tRNA processing and repair. Also involved in tRNA surveillance by mediating tandem CCA addition to generate a CCACCA at the 3' terminus of unstable tRNAs. While stable tRNAs receive only 3'-terminal CCA, unstable tRNAs are marked with CCACCA and rapidly degraded.</text>
</comment>
<keyword evidence="3 11" id="KW-0819">tRNA processing</keyword>
<keyword evidence="2 11" id="KW-0808">Transferase</keyword>
<feature type="binding site" evidence="11">
    <location>
        <position position="27"/>
    </location>
    <ligand>
        <name>ATP</name>
        <dbReference type="ChEBI" id="CHEBI:30616"/>
    </ligand>
</feature>